<organism evidence="1 2">
    <name type="scientific">Araneus ventricosus</name>
    <name type="common">Orbweaver spider</name>
    <name type="synonym">Epeira ventricosa</name>
    <dbReference type="NCBI Taxonomy" id="182803"/>
    <lineage>
        <taxon>Eukaryota</taxon>
        <taxon>Metazoa</taxon>
        <taxon>Ecdysozoa</taxon>
        <taxon>Arthropoda</taxon>
        <taxon>Chelicerata</taxon>
        <taxon>Arachnida</taxon>
        <taxon>Araneae</taxon>
        <taxon>Araneomorphae</taxon>
        <taxon>Entelegynae</taxon>
        <taxon>Araneoidea</taxon>
        <taxon>Araneidae</taxon>
        <taxon>Araneus</taxon>
    </lineage>
</organism>
<protein>
    <submittedName>
        <fullName evidence="1">Uncharacterized protein</fullName>
    </submittedName>
</protein>
<gene>
    <name evidence="1" type="ORF">AVEN_110358_1</name>
</gene>
<accession>A0A4Y2EPR8</accession>
<evidence type="ECO:0000313" key="1">
    <source>
        <dbReference type="EMBL" id="GBM29844.1"/>
    </source>
</evidence>
<dbReference type="Proteomes" id="UP000499080">
    <property type="component" value="Unassembled WGS sequence"/>
</dbReference>
<keyword evidence="2" id="KW-1185">Reference proteome</keyword>
<comment type="caution">
    <text evidence="1">The sequence shown here is derived from an EMBL/GenBank/DDBJ whole genome shotgun (WGS) entry which is preliminary data.</text>
</comment>
<reference evidence="1 2" key="1">
    <citation type="journal article" date="2019" name="Sci. Rep.">
        <title>Orb-weaving spider Araneus ventricosus genome elucidates the spidroin gene catalogue.</title>
        <authorList>
            <person name="Kono N."/>
            <person name="Nakamura H."/>
            <person name="Ohtoshi R."/>
            <person name="Moran D.A.P."/>
            <person name="Shinohara A."/>
            <person name="Yoshida Y."/>
            <person name="Fujiwara M."/>
            <person name="Mori M."/>
            <person name="Tomita M."/>
            <person name="Arakawa K."/>
        </authorList>
    </citation>
    <scope>NUCLEOTIDE SEQUENCE [LARGE SCALE GENOMIC DNA]</scope>
</reference>
<evidence type="ECO:0000313" key="2">
    <source>
        <dbReference type="Proteomes" id="UP000499080"/>
    </source>
</evidence>
<proteinExistence type="predicted"/>
<sequence length="97" mass="10594">MPQVGNLCPRVTPPSAFNVGPLALLQFPLSRGSTFCGFRFCEKASFPIPIVAQHSKWIPNEDENPNFLTALRRFSSDFSLSTGFGAVRSKLRGAVPP</sequence>
<name>A0A4Y2EPR8_ARAVE</name>
<dbReference type="EMBL" id="BGPR01000646">
    <property type="protein sequence ID" value="GBM29844.1"/>
    <property type="molecule type" value="Genomic_DNA"/>
</dbReference>
<dbReference type="AlphaFoldDB" id="A0A4Y2EPR8"/>